<feature type="signal peptide" evidence="5">
    <location>
        <begin position="1"/>
        <end position="19"/>
    </location>
</feature>
<accession>A0AAD7WQA4</accession>
<evidence type="ECO:0000313" key="6">
    <source>
        <dbReference type="EMBL" id="KAJ8405476.1"/>
    </source>
</evidence>
<feature type="region of interest" description="Disordered" evidence="4">
    <location>
        <begin position="297"/>
        <end position="324"/>
    </location>
</feature>
<sequence length="499" mass="57012">MKKLTEWITLVMEISLVEGLCEIVVETPEEALALYEKGRETLRTNGRNLSSRCSSMYSVNIERSLQEDGGQDQQYYRSSLRLFDLAGGARKGDLNGASPLVKVLEHIESGANPGNRLLPLLLMDSLKGQGSTVLLYCIHPQGLLDEETPCALALAQHVRGLVTRIVPRQCGQWCPQGAAREIREKIRELRIKMVSQECEEGDTRRLEELIHALQVVKDQDWEKRREQSKEIEEYQARSSLVGMPSYTTDLQGEAKRLTLLQSQLREEMEAHMREGKVSVERSQERLGKIQQLREALREEEGRLTDAKRESDISVHGTDQGDNGSAQLSEVELEYTKAQDRRKRLMEEHHILIQEELEKMERDLGTEKADGLEGELLQMGNERQILVLQLEALRREKLEAERDLESQHCRHAQQLHTVKEESLQVFRVFRQVFEEQREMVEDRYRTLLLEAIQDAVYLSAQNQQLQADNKQLHTALAELKDALSVRANHPGGGNDPNGRG</sequence>
<keyword evidence="3" id="KW-0175">Coiled coil</keyword>
<gene>
    <name evidence="6" type="ORF">AAFF_G00319490</name>
</gene>
<dbReference type="EMBL" id="JAINUG010000048">
    <property type="protein sequence ID" value="KAJ8405476.1"/>
    <property type="molecule type" value="Genomic_DNA"/>
</dbReference>
<dbReference type="Gene3D" id="3.40.850.10">
    <property type="entry name" value="Kinesin motor domain"/>
    <property type="match status" value="1"/>
</dbReference>
<feature type="coiled-coil region" evidence="3">
    <location>
        <begin position="382"/>
        <end position="409"/>
    </location>
</feature>
<dbReference type="SUPFAM" id="SSF52540">
    <property type="entry name" value="P-loop containing nucleoside triphosphate hydrolases"/>
    <property type="match status" value="1"/>
</dbReference>
<feature type="chain" id="PRO_5042234885" description="Kinesin motor domain-containing protein" evidence="5">
    <location>
        <begin position="20"/>
        <end position="499"/>
    </location>
</feature>
<evidence type="ECO:0000313" key="7">
    <source>
        <dbReference type="Proteomes" id="UP001221898"/>
    </source>
</evidence>
<evidence type="ECO:0000256" key="1">
    <source>
        <dbReference type="ARBA" id="ARBA00022741"/>
    </source>
</evidence>
<keyword evidence="2" id="KW-0067">ATP-binding</keyword>
<evidence type="ECO:0000256" key="4">
    <source>
        <dbReference type="SAM" id="MobiDB-lite"/>
    </source>
</evidence>
<organism evidence="6 7">
    <name type="scientific">Aldrovandia affinis</name>
    <dbReference type="NCBI Taxonomy" id="143900"/>
    <lineage>
        <taxon>Eukaryota</taxon>
        <taxon>Metazoa</taxon>
        <taxon>Chordata</taxon>
        <taxon>Craniata</taxon>
        <taxon>Vertebrata</taxon>
        <taxon>Euteleostomi</taxon>
        <taxon>Actinopterygii</taxon>
        <taxon>Neopterygii</taxon>
        <taxon>Teleostei</taxon>
        <taxon>Notacanthiformes</taxon>
        <taxon>Halosauridae</taxon>
        <taxon>Aldrovandia</taxon>
    </lineage>
</organism>
<dbReference type="Proteomes" id="UP001221898">
    <property type="component" value="Unassembled WGS sequence"/>
</dbReference>
<keyword evidence="5" id="KW-0732">Signal</keyword>
<keyword evidence="1" id="KW-0547">Nucleotide-binding</keyword>
<dbReference type="InterPro" id="IPR036961">
    <property type="entry name" value="Kinesin_motor_dom_sf"/>
</dbReference>
<dbReference type="PANTHER" id="PTHR40710">
    <property type="entry name" value="RIKEN CDNA E230025N22 GENE"/>
    <property type="match status" value="1"/>
</dbReference>
<evidence type="ECO:0000256" key="3">
    <source>
        <dbReference type="SAM" id="Coils"/>
    </source>
</evidence>
<feature type="compositionally biased region" description="Basic and acidic residues" evidence="4">
    <location>
        <begin position="297"/>
        <end position="312"/>
    </location>
</feature>
<dbReference type="InterPro" id="IPR027417">
    <property type="entry name" value="P-loop_NTPase"/>
</dbReference>
<dbReference type="PANTHER" id="PTHR40710:SF1">
    <property type="entry name" value="RIKEN CDNA E230025N22 GENE"/>
    <property type="match status" value="1"/>
</dbReference>
<reference evidence="6" key="1">
    <citation type="journal article" date="2023" name="Science">
        <title>Genome structures resolve the early diversification of teleost fishes.</title>
        <authorList>
            <person name="Parey E."/>
            <person name="Louis A."/>
            <person name="Montfort J."/>
            <person name="Bouchez O."/>
            <person name="Roques C."/>
            <person name="Iampietro C."/>
            <person name="Lluch J."/>
            <person name="Castinel A."/>
            <person name="Donnadieu C."/>
            <person name="Desvignes T."/>
            <person name="Floi Bucao C."/>
            <person name="Jouanno E."/>
            <person name="Wen M."/>
            <person name="Mejri S."/>
            <person name="Dirks R."/>
            <person name="Jansen H."/>
            <person name="Henkel C."/>
            <person name="Chen W.J."/>
            <person name="Zahm M."/>
            <person name="Cabau C."/>
            <person name="Klopp C."/>
            <person name="Thompson A.W."/>
            <person name="Robinson-Rechavi M."/>
            <person name="Braasch I."/>
            <person name="Lecointre G."/>
            <person name="Bobe J."/>
            <person name="Postlethwait J.H."/>
            <person name="Berthelot C."/>
            <person name="Roest Crollius H."/>
            <person name="Guiguen Y."/>
        </authorList>
    </citation>
    <scope>NUCLEOTIDE SEQUENCE</scope>
    <source>
        <strain evidence="6">NC1722</strain>
    </source>
</reference>
<evidence type="ECO:0000256" key="2">
    <source>
        <dbReference type="ARBA" id="ARBA00022840"/>
    </source>
</evidence>
<name>A0AAD7WQA4_9TELE</name>
<dbReference type="AlphaFoldDB" id="A0AAD7WQA4"/>
<evidence type="ECO:0008006" key="8">
    <source>
        <dbReference type="Google" id="ProtNLM"/>
    </source>
</evidence>
<evidence type="ECO:0000256" key="5">
    <source>
        <dbReference type="SAM" id="SignalP"/>
    </source>
</evidence>
<proteinExistence type="predicted"/>
<comment type="caution">
    <text evidence="6">The sequence shown here is derived from an EMBL/GenBank/DDBJ whole genome shotgun (WGS) entry which is preliminary data.</text>
</comment>
<dbReference type="GO" id="GO:0005524">
    <property type="term" value="F:ATP binding"/>
    <property type="evidence" value="ECO:0007669"/>
    <property type="project" value="UniProtKB-KW"/>
</dbReference>
<keyword evidence="7" id="KW-1185">Reference proteome</keyword>
<protein>
    <recommendedName>
        <fullName evidence="8">Kinesin motor domain-containing protein</fullName>
    </recommendedName>
</protein>